<dbReference type="SUPFAM" id="SSF46689">
    <property type="entry name" value="Homeodomain-like"/>
    <property type="match status" value="2"/>
</dbReference>
<evidence type="ECO:0000256" key="2">
    <source>
        <dbReference type="ARBA" id="ARBA00023125"/>
    </source>
</evidence>
<dbReference type="InterPro" id="IPR018062">
    <property type="entry name" value="HTH_AraC-typ_CS"/>
</dbReference>
<keyword evidence="2" id="KW-0238">DNA-binding</keyword>
<evidence type="ECO:0000259" key="5">
    <source>
        <dbReference type="PROSITE" id="PS01124"/>
    </source>
</evidence>
<dbReference type="EMBL" id="JBHSED010000003">
    <property type="protein sequence ID" value="MFC4302181.1"/>
    <property type="molecule type" value="Genomic_DNA"/>
</dbReference>
<dbReference type="Gene3D" id="3.40.50.2300">
    <property type="match status" value="1"/>
</dbReference>
<name>A0ABV8S4A2_9BACL</name>
<keyword evidence="8" id="KW-1185">Reference proteome</keyword>
<dbReference type="InterPro" id="IPR009057">
    <property type="entry name" value="Homeodomain-like_sf"/>
</dbReference>
<dbReference type="Pfam" id="PF00072">
    <property type="entry name" value="Response_reg"/>
    <property type="match status" value="1"/>
</dbReference>
<dbReference type="PANTHER" id="PTHR43280:SF2">
    <property type="entry name" value="HTH-TYPE TRANSCRIPTIONAL REGULATOR EXSA"/>
    <property type="match status" value="1"/>
</dbReference>
<evidence type="ECO:0000256" key="1">
    <source>
        <dbReference type="ARBA" id="ARBA00023015"/>
    </source>
</evidence>
<keyword evidence="3" id="KW-0804">Transcription</keyword>
<dbReference type="PANTHER" id="PTHR43280">
    <property type="entry name" value="ARAC-FAMILY TRANSCRIPTIONAL REGULATOR"/>
    <property type="match status" value="1"/>
</dbReference>
<proteinExistence type="predicted"/>
<dbReference type="RefSeq" id="WP_204600934.1">
    <property type="nucleotide sequence ID" value="NZ_JBHSED010000003.1"/>
</dbReference>
<evidence type="ECO:0000259" key="6">
    <source>
        <dbReference type="PROSITE" id="PS50110"/>
    </source>
</evidence>
<keyword evidence="1" id="KW-0805">Transcription regulation</keyword>
<dbReference type="InterPro" id="IPR001789">
    <property type="entry name" value="Sig_transdc_resp-reg_receiver"/>
</dbReference>
<comment type="caution">
    <text evidence="7">The sequence shown here is derived from an EMBL/GenBank/DDBJ whole genome shotgun (WGS) entry which is preliminary data.</text>
</comment>
<dbReference type="SMART" id="SM00342">
    <property type="entry name" value="HTH_ARAC"/>
    <property type="match status" value="1"/>
</dbReference>
<organism evidence="7 8">
    <name type="scientific">Cohnella boryungensis</name>
    <dbReference type="NCBI Taxonomy" id="768479"/>
    <lineage>
        <taxon>Bacteria</taxon>
        <taxon>Bacillati</taxon>
        <taxon>Bacillota</taxon>
        <taxon>Bacilli</taxon>
        <taxon>Bacillales</taxon>
        <taxon>Paenibacillaceae</taxon>
        <taxon>Cohnella</taxon>
    </lineage>
</organism>
<dbReference type="PROSITE" id="PS50110">
    <property type="entry name" value="RESPONSE_REGULATORY"/>
    <property type="match status" value="1"/>
</dbReference>
<sequence length="538" mass="61881">MHHLLIVDDEILAAQGIKNGINWGSMGFSSVSVAHNVTQAKEIIGKHRVDVMICDIEMPRGNGIELLQWVKEHNPSVEAVFLTCHANFQYAQQAVQLGSLDYLLKPVRFDELEASIRKAVQKIEAELLKLQQSESMQKYQALWSKHQPVFVERFWSELLQRQLPPDQTRIEEIIERKNLPIKAAMLFIPVLISVQEWSKPYSVRELKLMEYAIRNAAIYAMELEQMQGQVLSSFNGKWVVLVPQEHPRTQDHRSISKACEQFITLSHRHFSCRLSCYVGRPIAITGIPDQVDSLLEMDTENVTMSNRVLVLGETPKQAPGAAVSQIDEWLELMKLLSKDELLRGIEQYCGRLKRHGCSAQELKEFQHDFLQMIYHVLQLKGLQARMVFSDSTDSIAFAVRSVDHLQEWAKYVVLKAIRSVETIEESHTVVEKAKKFIAENIDKNLSREVVAEHVCLSPDHLTRVFKKKTGKAISEYLMEERIRHAKHLLTFTDFSISEVASSVGYINFSHFSKIFRRMTNMNPLDFRKRYRTGGRPVN</sequence>
<evidence type="ECO:0000313" key="7">
    <source>
        <dbReference type="EMBL" id="MFC4302181.1"/>
    </source>
</evidence>
<dbReference type="PROSITE" id="PS01124">
    <property type="entry name" value="HTH_ARAC_FAMILY_2"/>
    <property type="match status" value="1"/>
</dbReference>
<keyword evidence="4" id="KW-0597">Phosphoprotein</keyword>
<accession>A0ABV8S4A2</accession>
<protein>
    <submittedName>
        <fullName evidence="7">Response regulator</fullName>
    </submittedName>
</protein>
<dbReference type="Gene3D" id="1.10.10.60">
    <property type="entry name" value="Homeodomain-like"/>
    <property type="match status" value="2"/>
</dbReference>
<dbReference type="InterPro" id="IPR018060">
    <property type="entry name" value="HTH_AraC"/>
</dbReference>
<dbReference type="SMART" id="SM00448">
    <property type="entry name" value="REC"/>
    <property type="match status" value="1"/>
</dbReference>
<feature type="domain" description="HTH araC/xylS-type" evidence="5">
    <location>
        <begin position="431"/>
        <end position="529"/>
    </location>
</feature>
<feature type="domain" description="Response regulatory" evidence="6">
    <location>
        <begin position="3"/>
        <end position="120"/>
    </location>
</feature>
<dbReference type="CDD" id="cd17536">
    <property type="entry name" value="REC_YesN-like"/>
    <property type="match status" value="1"/>
</dbReference>
<evidence type="ECO:0000256" key="4">
    <source>
        <dbReference type="PROSITE-ProRule" id="PRU00169"/>
    </source>
</evidence>
<dbReference type="Pfam" id="PF12833">
    <property type="entry name" value="HTH_18"/>
    <property type="match status" value="1"/>
</dbReference>
<dbReference type="Proteomes" id="UP001595755">
    <property type="component" value="Unassembled WGS sequence"/>
</dbReference>
<reference evidence="8" key="1">
    <citation type="journal article" date="2019" name="Int. J. Syst. Evol. Microbiol.">
        <title>The Global Catalogue of Microorganisms (GCM) 10K type strain sequencing project: providing services to taxonomists for standard genome sequencing and annotation.</title>
        <authorList>
            <consortium name="The Broad Institute Genomics Platform"/>
            <consortium name="The Broad Institute Genome Sequencing Center for Infectious Disease"/>
            <person name="Wu L."/>
            <person name="Ma J."/>
        </authorList>
    </citation>
    <scope>NUCLEOTIDE SEQUENCE [LARGE SCALE GENOMIC DNA]</scope>
    <source>
        <strain evidence="8">CGMCC 4.1641</strain>
    </source>
</reference>
<evidence type="ECO:0000256" key="3">
    <source>
        <dbReference type="ARBA" id="ARBA00023163"/>
    </source>
</evidence>
<dbReference type="InterPro" id="IPR011006">
    <property type="entry name" value="CheY-like_superfamily"/>
</dbReference>
<gene>
    <name evidence="7" type="ORF">ACFO1S_01855</name>
</gene>
<dbReference type="PROSITE" id="PS00041">
    <property type="entry name" value="HTH_ARAC_FAMILY_1"/>
    <property type="match status" value="1"/>
</dbReference>
<dbReference type="SUPFAM" id="SSF52172">
    <property type="entry name" value="CheY-like"/>
    <property type="match status" value="1"/>
</dbReference>
<evidence type="ECO:0000313" key="8">
    <source>
        <dbReference type="Proteomes" id="UP001595755"/>
    </source>
</evidence>
<feature type="modified residue" description="4-aspartylphosphate" evidence="4">
    <location>
        <position position="55"/>
    </location>
</feature>